<gene>
    <name evidence="3" type="ORF">US31_C0002G0031</name>
</gene>
<dbReference type="SUPFAM" id="SSF53300">
    <property type="entry name" value="vWA-like"/>
    <property type="match status" value="1"/>
</dbReference>
<feature type="domain" description="VWFA" evidence="2">
    <location>
        <begin position="520"/>
        <end position="706"/>
    </location>
</feature>
<feature type="region of interest" description="Disordered" evidence="1">
    <location>
        <begin position="591"/>
        <end position="611"/>
    </location>
</feature>
<sequence>MTNPEGFNPTEDYEKLADDSESLPLFSEEQKQEIEQKRQILSSLAYFIGKDFQIPVELNEPGKGWHWDFKENKIRIDPKDLLEKPMDYLRFVISHEGGHRRVSRTDFIPLDTWQKPGFSFMMNAIEDPRDNNFVAESYPKFAEQIPLGYEWLKEMEEKISQKAQEKLGYQPRFKQAGFEYIKQWFREHQGEDLQISEDLPDEVKEVVEKTLASAQDSWWWYPSRTEADSSEELISRYAEKSYEINRDQIWPEFQKLVEKDLEDEKMQELLKDIEQGKGEGQELPQELKDDLTSEEQKALEEAIESASAKATADKKVKQDGEESDEESQLVPINMDSLSEELKQKIKDYLDSLPDDKKQELADKAQKAMKDFEKELAEELEGKLSENPKEKAEREAKESPEPEMPAQEEKGAEKSSWKEGEEAIRKTQEELRRKMEESLEGGKINPYEIALAKVAPLIDALTGDLRDIFVKRKTTKMEAGYRHGRRWNVKKRIQEKAANIPLLKTESREQLESRSEEKDYAVTLLIDLSGSMMGEKIKEAFKSAIVLAETLQNLDIKFEIVGFQDILMEFKQFEDELNDETRVKLNQLQLEVQGNNPNGHNNPGDNDDGVCLSEASSHLADQQPTNKFLIVLSDGRPEASGKSQSQLDRELKAVVQEITQNTDQKLIGIGLLSNAVTNYYENNLPNVTTEKMVETLGELLRNAIEKY</sequence>
<dbReference type="PANTHER" id="PTHR41248:SF1">
    <property type="entry name" value="NORD PROTEIN"/>
    <property type="match status" value="1"/>
</dbReference>
<evidence type="ECO:0000313" key="3">
    <source>
        <dbReference type="EMBL" id="KKQ18686.1"/>
    </source>
</evidence>
<dbReference type="InterPro" id="IPR036465">
    <property type="entry name" value="vWFA_dom_sf"/>
</dbReference>
<dbReference type="Gene3D" id="3.40.50.410">
    <property type="entry name" value="von Willebrand factor, type A domain"/>
    <property type="match status" value="1"/>
</dbReference>
<dbReference type="InterPro" id="IPR002035">
    <property type="entry name" value="VWF_A"/>
</dbReference>
<feature type="compositionally biased region" description="Basic and acidic residues" evidence="1">
    <location>
        <begin position="311"/>
        <end position="320"/>
    </location>
</feature>
<dbReference type="Proteomes" id="UP000034508">
    <property type="component" value="Unassembled WGS sequence"/>
</dbReference>
<dbReference type="PATRIC" id="fig|1618331.3.peg.110"/>
<feature type="compositionally biased region" description="Basic and acidic residues" evidence="1">
    <location>
        <begin position="274"/>
        <end position="300"/>
    </location>
</feature>
<feature type="region of interest" description="Disordered" evidence="1">
    <location>
        <begin position="274"/>
        <end position="335"/>
    </location>
</feature>
<dbReference type="Pfam" id="PF11775">
    <property type="entry name" value="CobT_C"/>
    <property type="match status" value="2"/>
</dbReference>
<dbReference type="InterPro" id="IPR051928">
    <property type="entry name" value="NorD/CobT"/>
</dbReference>
<feature type="region of interest" description="Disordered" evidence="1">
    <location>
        <begin position="1"/>
        <end position="29"/>
    </location>
</feature>
<evidence type="ECO:0000259" key="2">
    <source>
        <dbReference type="PROSITE" id="PS50234"/>
    </source>
</evidence>
<dbReference type="EMBL" id="LBSM01000002">
    <property type="protein sequence ID" value="KKQ18686.1"/>
    <property type="molecule type" value="Genomic_DNA"/>
</dbReference>
<organism evidence="3 4">
    <name type="scientific">Berkelbacteria bacterium GW2011_GWA1_36_9</name>
    <dbReference type="NCBI Taxonomy" id="1618331"/>
    <lineage>
        <taxon>Bacteria</taxon>
        <taxon>Candidatus Berkelbacteria</taxon>
    </lineage>
</organism>
<dbReference type="AlphaFoldDB" id="A0A0G0IRR0"/>
<dbReference type="PANTHER" id="PTHR41248">
    <property type="entry name" value="NORD PROTEIN"/>
    <property type="match status" value="1"/>
</dbReference>
<protein>
    <submittedName>
        <fullName evidence="3">Cobalamin biosynthesis protein CobT-like protein</fullName>
    </submittedName>
</protein>
<evidence type="ECO:0000256" key="1">
    <source>
        <dbReference type="SAM" id="MobiDB-lite"/>
    </source>
</evidence>
<comment type="caution">
    <text evidence="3">The sequence shown here is derived from an EMBL/GenBank/DDBJ whole genome shotgun (WGS) entry which is preliminary data.</text>
</comment>
<name>A0A0G0IRR0_9BACT</name>
<feature type="compositionally biased region" description="Low complexity" evidence="1">
    <location>
        <begin position="593"/>
        <end position="603"/>
    </location>
</feature>
<dbReference type="PROSITE" id="PS50234">
    <property type="entry name" value="VWFA"/>
    <property type="match status" value="1"/>
</dbReference>
<reference evidence="3 4" key="1">
    <citation type="journal article" date="2015" name="Nature">
        <title>rRNA introns, odd ribosomes, and small enigmatic genomes across a large radiation of phyla.</title>
        <authorList>
            <person name="Brown C.T."/>
            <person name="Hug L.A."/>
            <person name="Thomas B.C."/>
            <person name="Sharon I."/>
            <person name="Castelle C.J."/>
            <person name="Singh A."/>
            <person name="Wilkins M.J."/>
            <person name="Williams K.H."/>
            <person name="Banfield J.F."/>
        </authorList>
    </citation>
    <scope>NUCLEOTIDE SEQUENCE [LARGE SCALE GENOMIC DNA]</scope>
</reference>
<feature type="compositionally biased region" description="Basic and acidic residues" evidence="1">
    <location>
        <begin position="350"/>
        <end position="399"/>
    </location>
</feature>
<proteinExistence type="predicted"/>
<feature type="region of interest" description="Disordered" evidence="1">
    <location>
        <begin position="350"/>
        <end position="422"/>
    </location>
</feature>
<dbReference type="InterPro" id="IPR025861">
    <property type="entry name" value="CobT_VWA_dom"/>
</dbReference>
<feature type="compositionally biased region" description="Basic and acidic residues" evidence="1">
    <location>
        <begin position="406"/>
        <end position="422"/>
    </location>
</feature>
<evidence type="ECO:0000313" key="4">
    <source>
        <dbReference type="Proteomes" id="UP000034508"/>
    </source>
</evidence>
<accession>A0A0G0IRR0</accession>